<evidence type="ECO:0000313" key="3">
    <source>
        <dbReference type="EMBL" id="TGN16736.1"/>
    </source>
</evidence>
<gene>
    <name evidence="3" type="ORF">EHR08_10235</name>
    <name evidence="2" type="ORF">EHR08_10935</name>
</gene>
<dbReference type="Gene3D" id="1.10.260.40">
    <property type="entry name" value="lambda repressor-like DNA-binding domains"/>
    <property type="match status" value="1"/>
</dbReference>
<sequence length="61" mass="6617">MESQKVSVRELSKKANVSSTVIQEIRSGKQDNPTLLVLSKLIHTLGGEIVIKKGKKTLASV</sequence>
<feature type="domain" description="HTH cro/C1-type" evidence="1">
    <location>
        <begin position="2"/>
        <end position="52"/>
    </location>
</feature>
<dbReference type="PROSITE" id="PS50943">
    <property type="entry name" value="HTH_CROC1"/>
    <property type="match status" value="1"/>
</dbReference>
<keyword evidence="4" id="KW-1185">Reference proteome</keyword>
<evidence type="ECO:0000313" key="4">
    <source>
        <dbReference type="Proteomes" id="UP000297649"/>
    </source>
</evidence>
<evidence type="ECO:0000259" key="1">
    <source>
        <dbReference type="PROSITE" id="PS50943"/>
    </source>
</evidence>
<accession>A0A6H3NSL9</accession>
<dbReference type="Proteomes" id="UP000297649">
    <property type="component" value="Unassembled WGS sequence"/>
</dbReference>
<protein>
    <submittedName>
        <fullName evidence="2">XRE family transcriptional regulator</fullName>
    </submittedName>
</protein>
<comment type="caution">
    <text evidence="2">The sequence shown here is derived from an EMBL/GenBank/DDBJ whole genome shotgun (WGS) entry which is preliminary data.</text>
</comment>
<evidence type="ECO:0000313" key="2">
    <source>
        <dbReference type="EMBL" id="TGN13736.1"/>
    </source>
</evidence>
<organism evidence="2 4">
    <name type="scientific">Leptospira bandrabouensis</name>
    <dbReference type="NCBI Taxonomy" id="2484903"/>
    <lineage>
        <taxon>Bacteria</taxon>
        <taxon>Pseudomonadati</taxon>
        <taxon>Spirochaetota</taxon>
        <taxon>Spirochaetia</taxon>
        <taxon>Leptospirales</taxon>
        <taxon>Leptospiraceae</taxon>
        <taxon>Leptospira</taxon>
    </lineage>
</organism>
<dbReference type="GO" id="GO:0003677">
    <property type="term" value="F:DNA binding"/>
    <property type="evidence" value="ECO:0007669"/>
    <property type="project" value="InterPro"/>
</dbReference>
<dbReference type="EMBL" id="RQHU01000005">
    <property type="protein sequence ID" value="TGN16736.1"/>
    <property type="molecule type" value="Genomic_DNA"/>
</dbReference>
<dbReference type="InterPro" id="IPR010982">
    <property type="entry name" value="Lambda_DNA-bd_dom_sf"/>
</dbReference>
<reference evidence="2" key="1">
    <citation type="journal article" date="2019" name="PLoS Negl. Trop. Dis.">
        <title>Revisiting the worldwide diversity of Leptospira species in the environment.</title>
        <authorList>
            <person name="Vincent A.T."/>
            <person name="Schiettekatte O."/>
            <person name="Bourhy P."/>
            <person name="Veyrier F.J."/>
            <person name="Picardeau M."/>
        </authorList>
    </citation>
    <scope>NUCLEOTIDE SEQUENCE [LARGE SCALE GENOMIC DNA]</scope>
    <source>
        <strain evidence="2">201601109</strain>
    </source>
</reference>
<dbReference type="InterPro" id="IPR001387">
    <property type="entry name" value="Cro/C1-type_HTH"/>
</dbReference>
<dbReference type="SUPFAM" id="SSF47413">
    <property type="entry name" value="lambda repressor-like DNA-binding domains"/>
    <property type="match status" value="1"/>
</dbReference>
<dbReference type="AlphaFoldDB" id="A0A6H3NSL9"/>
<dbReference type="EMBL" id="RQHU01000012">
    <property type="protein sequence ID" value="TGN13736.1"/>
    <property type="molecule type" value="Genomic_DNA"/>
</dbReference>
<proteinExistence type="predicted"/>
<name>A0A6H3NSL9_9LEPT</name>
<dbReference type="Pfam" id="PF01381">
    <property type="entry name" value="HTH_3"/>
    <property type="match status" value="1"/>
</dbReference>